<sequence length="385" mass="44040">MHNIRDKKVAIVVCAWPPSGGGIGNNASYHLHYLKQLGYKAQAFTPQYKNISIISDPAIEYLPVTLPIGKAGFIFSLYKKLKDFDIIHLYYPFFGTDIIILFFKLLNRNKKIIVHYQMDPVGRGYQKIIFKIHIKIFLPLIVKVSNKIFVLSWDNARHTYLNTYLNTYNKKFIEIPNGIDTSIFKIKTKNIDLAGQYNITSKNKLLIFAGGLDDQHFFKGVDVLIRAFDKISKNNKEVKLMIIGDGNRKKFYERLVDDFGLGERVIFTGWIDNKKLADYYNLGSVFVLPSTERTESFGIVIAEAQACGLPAIVSNWPGSRLTIEDGKTGLLVEPKNENDLTNKIIRLLNDNDLRQAMSRKAIVRANEKYSWDSIIIKIDSVYKNL</sequence>
<evidence type="ECO:0000313" key="3">
    <source>
        <dbReference type="EMBL" id="PIS05859.1"/>
    </source>
</evidence>
<comment type="caution">
    <text evidence="3">The sequence shown here is derived from an EMBL/GenBank/DDBJ whole genome shotgun (WGS) entry which is preliminary data.</text>
</comment>
<dbReference type="Proteomes" id="UP000229056">
    <property type="component" value="Unassembled WGS sequence"/>
</dbReference>
<dbReference type="GO" id="GO:0016757">
    <property type="term" value="F:glycosyltransferase activity"/>
    <property type="evidence" value="ECO:0007669"/>
    <property type="project" value="InterPro"/>
</dbReference>
<organism evidence="3 4">
    <name type="scientific">Candidatus Buchananbacteria bacterium CG10_big_fil_rev_8_21_14_0_10_33_19</name>
    <dbReference type="NCBI Taxonomy" id="1974525"/>
    <lineage>
        <taxon>Bacteria</taxon>
        <taxon>Candidatus Buchananiibacteriota</taxon>
    </lineage>
</organism>
<dbReference type="AlphaFoldDB" id="A0A2H0W3C3"/>
<dbReference type="Pfam" id="PF00534">
    <property type="entry name" value="Glycos_transf_1"/>
    <property type="match status" value="1"/>
</dbReference>
<dbReference type="InterPro" id="IPR050194">
    <property type="entry name" value="Glycosyltransferase_grp1"/>
</dbReference>
<dbReference type="EMBL" id="PEZY01000012">
    <property type="protein sequence ID" value="PIS05859.1"/>
    <property type="molecule type" value="Genomic_DNA"/>
</dbReference>
<feature type="transmembrane region" description="Helical" evidence="1">
    <location>
        <begin position="89"/>
        <end position="106"/>
    </location>
</feature>
<reference evidence="4" key="1">
    <citation type="submission" date="2017-09" db="EMBL/GenBank/DDBJ databases">
        <title>Depth-based differentiation of microbial function through sediment-hosted aquifers and enrichment of novel symbionts in the deep terrestrial subsurface.</title>
        <authorList>
            <person name="Probst A.J."/>
            <person name="Ladd B."/>
            <person name="Jarett J.K."/>
            <person name="Geller-Mcgrath D.E."/>
            <person name="Sieber C.M.K."/>
            <person name="Emerson J.B."/>
            <person name="Anantharaman K."/>
            <person name="Thomas B.C."/>
            <person name="Malmstrom R."/>
            <person name="Stieglmeier M."/>
            <person name="Klingl A."/>
            <person name="Woyke T."/>
            <person name="Ryan C.M."/>
            <person name="Banfield J.F."/>
        </authorList>
    </citation>
    <scope>NUCLEOTIDE SEQUENCE [LARGE SCALE GENOMIC DNA]</scope>
</reference>
<proteinExistence type="predicted"/>
<dbReference type="PANTHER" id="PTHR45947">
    <property type="entry name" value="SULFOQUINOVOSYL TRANSFERASE SQD2"/>
    <property type="match status" value="1"/>
</dbReference>
<evidence type="ECO:0000256" key="1">
    <source>
        <dbReference type="SAM" id="Phobius"/>
    </source>
</evidence>
<name>A0A2H0W3C3_9BACT</name>
<dbReference type="PANTHER" id="PTHR45947:SF3">
    <property type="entry name" value="SULFOQUINOVOSYL TRANSFERASE SQD2"/>
    <property type="match status" value="1"/>
</dbReference>
<dbReference type="SUPFAM" id="SSF53756">
    <property type="entry name" value="UDP-Glycosyltransferase/glycogen phosphorylase"/>
    <property type="match status" value="1"/>
</dbReference>
<keyword evidence="1" id="KW-1133">Transmembrane helix</keyword>
<gene>
    <name evidence="3" type="ORF">COT80_03775</name>
</gene>
<dbReference type="CDD" id="cd03801">
    <property type="entry name" value="GT4_PimA-like"/>
    <property type="match status" value="1"/>
</dbReference>
<dbReference type="InterPro" id="IPR001296">
    <property type="entry name" value="Glyco_trans_1"/>
</dbReference>
<evidence type="ECO:0000313" key="4">
    <source>
        <dbReference type="Proteomes" id="UP000229056"/>
    </source>
</evidence>
<feature type="domain" description="Glycosyl transferase family 1" evidence="2">
    <location>
        <begin position="196"/>
        <end position="361"/>
    </location>
</feature>
<keyword evidence="1" id="KW-0472">Membrane</keyword>
<protein>
    <recommendedName>
        <fullName evidence="2">Glycosyl transferase family 1 domain-containing protein</fullName>
    </recommendedName>
</protein>
<accession>A0A2H0W3C3</accession>
<dbReference type="Gene3D" id="3.40.50.2000">
    <property type="entry name" value="Glycogen Phosphorylase B"/>
    <property type="match status" value="2"/>
</dbReference>
<evidence type="ECO:0000259" key="2">
    <source>
        <dbReference type="Pfam" id="PF00534"/>
    </source>
</evidence>
<keyword evidence="1" id="KW-0812">Transmembrane</keyword>